<evidence type="ECO:0000256" key="1">
    <source>
        <dbReference type="SAM" id="SignalP"/>
    </source>
</evidence>
<feature type="chain" id="PRO_5046432993" description="Lipoprotein" evidence="1">
    <location>
        <begin position="24"/>
        <end position="83"/>
    </location>
</feature>
<comment type="caution">
    <text evidence="2">The sequence shown here is derived from an EMBL/GenBank/DDBJ whole genome shotgun (WGS) entry which is preliminary data.</text>
</comment>
<evidence type="ECO:0008006" key="4">
    <source>
        <dbReference type="Google" id="ProtNLM"/>
    </source>
</evidence>
<evidence type="ECO:0000313" key="2">
    <source>
        <dbReference type="EMBL" id="MDV3458639.1"/>
    </source>
</evidence>
<dbReference type="PROSITE" id="PS51257">
    <property type="entry name" value="PROKAR_LIPOPROTEIN"/>
    <property type="match status" value="1"/>
</dbReference>
<proteinExistence type="predicted"/>
<dbReference type="Proteomes" id="UP001273531">
    <property type="component" value="Unassembled WGS sequence"/>
</dbReference>
<sequence>MRKTLLALVPALALGLAACSESAQDNLSATLDRTGASLENAANDAGDTIANAADDTGRELDNFADDVGQRAEGVGNAIDNATR</sequence>
<reference evidence="2 3" key="1">
    <citation type="submission" date="2023-10" db="EMBL/GenBank/DDBJ databases">
        <title>Sphingomonas sp. HF-S4 16S ribosomal RNA gene Genome sequencing and assembly.</title>
        <authorList>
            <person name="Lee H."/>
        </authorList>
    </citation>
    <scope>NUCLEOTIDE SEQUENCE [LARGE SCALE GENOMIC DNA]</scope>
    <source>
        <strain evidence="2 3">HF-S4</strain>
    </source>
</reference>
<dbReference type="EMBL" id="JAWJEJ010000002">
    <property type="protein sequence ID" value="MDV3458639.1"/>
    <property type="molecule type" value="Genomic_DNA"/>
</dbReference>
<gene>
    <name evidence="2" type="ORF">RZN05_16695</name>
</gene>
<evidence type="ECO:0000313" key="3">
    <source>
        <dbReference type="Proteomes" id="UP001273531"/>
    </source>
</evidence>
<name>A0ABU3YBG0_9SPHN</name>
<organism evidence="2 3">
    <name type="scientific">Sphingomonas agrestis</name>
    <dbReference type="NCBI Taxonomy" id="3080540"/>
    <lineage>
        <taxon>Bacteria</taxon>
        <taxon>Pseudomonadati</taxon>
        <taxon>Pseudomonadota</taxon>
        <taxon>Alphaproteobacteria</taxon>
        <taxon>Sphingomonadales</taxon>
        <taxon>Sphingomonadaceae</taxon>
        <taxon>Sphingomonas</taxon>
    </lineage>
</organism>
<keyword evidence="1" id="KW-0732">Signal</keyword>
<feature type="signal peptide" evidence="1">
    <location>
        <begin position="1"/>
        <end position="23"/>
    </location>
</feature>
<protein>
    <recommendedName>
        <fullName evidence="4">Lipoprotein</fullName>
    </recommendedName>
</protein>
<dbReference type="RefSeq" id="WP_317227817.1">
    <property type="nucleotide sequence ID" value="NZ_JAWJEJ010000002.1"/>
</dbReference>
<accession>A0ABU3YBG0</accession>
<keyword evidence="3" id="KW-1185">Reference proteome</keyword>